<evidence type="ECO:0000256" key="1">
    <source>
        <dbReference type="SAM" id="Phobius"/>
    </source>
</evidence>
<feature type="transmembrane region" description="Helical" evidence="1">
    <location>
        <begin position="151"/>
        <end position="168"/>
    </location>
</feature>
<dbReference type="Proteomes" id="UP001595921">
    <property type="component" value="Unassembled WGS sequence"/>
</dbReference>
<organism evidence="3 4">
    <name type="scientific">Halobium salinum</name>
    <dbReference type="NCBI Taxonomy" id="1364940"/>
    <lineage>
        <taxon>Archaea</taxon>
        <taxon>Methanobacteriati</taxon>
        <taxon>Methanobacteriota</taxon>
        <taxon>Stenosarchaea group</taxon>
        <taxon>Halobacteria</taxon>
        <taxon>Halobacteriales</taxon>
        <taxon>Haloferacaceae</taxon>
        <taxon>Halobium</taxon>
    </lineage>
</organism>
<protein>
    <submittedName>
        <fullName evidence="3">Flippase activity-associated protein Agl23</fullName>
    </submittedName>
</protein>
<feature type="domain" description="Glycosyltransferase RgtA/B/C/D-like" evidence="2">
    <location>
        <begin position="82"/>
        <end position="210"/>
    </location>
</feature>
<comment type="caution">
    <text evidence="3">The sequence shown here is derived from an EMBL/GenBank/DDBJ whole genome shotgun (WGS) entry which is preliminary data.</text>
</comment>
<evidence type="ECO:0000313" key="4">
    <source>
        <dbReference type="Proteomes" id="UP001595921"/>
    </source>
</evidence>
<dbReference type="Pfam" id="PF13231">
    <property type="entry name" value="PMT_2"/>
    <property type="match status" value="1"/>
</dbReference>
<feature type="transmembrane region" description="Helical" evidence="1">
    <location>
        <begin position="127"/>
        <end position="145"/>
    </location>
</feature>
<feature type="transmembrane region" description="Helical" evidence="1">
    <location>
        <begin position="403"/>
        <end position="426"/>
    </location>
</feature>
<feature type="transmembrane region" description="Helical" evidence="1">
    <location>
        <begin position="98"/>
        <end position="118"/>
    </location>
</feature>
<dbReference type="InterPro" id="IPR019962">
    <property type="entry name" value="CHP03663"/>
</dbReference>
<dbReference type="PANTHER" id="PTHR41710">
    <property type="entry name" value="GLYCOSYL TRANSFERASE, FAMILY 39"/>
    <property type="match status" value="1"/>
</dbReference>
<sequence length="557" mass="60055">MSRRAADRLDRVVDTAERAVDGRVDRTTAAVVGLAALALLLRLVDLGGRPFHWGEGRVGYWTLRYLETGAFEYRPVAGGPLLYIVDRWVFALLGASDASARLVVALVGGLLPLAALLYRHRLRDDETVVLAVVLAVSPTLVYYSRALRGDVPLAAFAFVAVGAVLYALDRGEERALYPAAVAAGLAFAASGFVVTTLVCVLLAAVLVVDHARVARAGRAATVDRAEAAARRLDDWVTPAARSFLLFVGVWVVFYAPRSAPGEGFDLADPVGWLRALEATLVVPVQRFVGVRVDNRLRTGAGHPLLDFLMGYADLLATLALPTLGLAVGAFFYDRYRPGTRPLVAFCSFWAGLSLFFFPVTAEQLAPWVVVHTLVPLSVPAAVGAAALLRFGRRAAGDRDAGRTLVATLLVVGVLLHVGSVAAWGTYGPSDRDNHLAQYGQPADDLDPLVANASAAIEGNDAVDVVYVGEAYYTSPNDPRQPPVGTAWGNRLPLPWYFERMGAETASVRAPGELSSSPPVVVAEPQYADDLREPLSEYRVDRYRLGLWNREVVVFTRR</sequence>
<dbReference type="RefSeq" id="WP_267624917.1">
    <property type="nucleotide sequence ID" value="NZ_JAODIW010000010.1"/>
</dbReference>
<dbReference type="InterPro" id="IPR038731">
    <property type="entry name" value="RgtA/B/C-like"/>
</dbReference>
<feature type="transmembrane region" description="Helical" evidence="1">
    <location>
        <begin position="308"/>
        <end position="330"/>
    </location>
</feature>
<feature type="transmembrane region" description="Helical" evidence="1">
    <location>
        <begin position="367"/>
        <end position="391"/>
    </location>
</feature>
<feature type="transmembrane region" description="Helical" evidence="1">
    <location>
        <begin position="239"/>
        <end position="259"/>
    </location>
</feature>
<keyword evidence="4" id="KW-1185">Reference proteome</keyword>
<reference evidence="3 4" key="1">
    <citation type="journal article" date="2019" name="Int. J. Syst. Evol. Microbiol.">
        <title>The Global Catalogue of Microorganisms (GCM) 10K type strain sequencing project: providing services to taxonomists for standard genome sequencing and annotation.</title>
        <authorList>
            <consortium name="The Broad Institute Genomics Platform"/>
            <consortium name="The Broad Institute Genome Sequencing Center for Infectious Disease"/>
            <person name="Wu L."/>
            <person name="Ma J."/>
        </authorList>
    </citation>
    <scope>NUCLEOTIDE SEQUENCE [LARGE SCALE GENOMIC DNA]</scope>
    <source>
        <strain evidence="3 4">CGMCC 1.12553</strain>
    </source>
</reference>
<feature type="transmembrane region" description="Helical" evidence="1">
    <location>
        <begin position="175"/>
        <end position="208"/>
    </location>
</feature>
<dbReference type="AlphaFoldDB" id="A0ABD5PHJ6"/>
<proteinExistence type="predicted"/>
<name>A0ABD5PHJ6_9EURY</name>
<feature type="transmembrane region" description="Helical" evidence="1">
    <location>
        <begin position="342"/>
        <end position="361"/>
    </location>
</feature>
<dbReference type="PANTHER" id="PTHR41710:SF2">
    <property type="entry name" value="GLYCOSYL TRANSFERASE FAMILY 39_83 DOMAIN-CONTAINING PROTEIN"/>
    <property type="match status" value="1"/>
</dbReference>
<gene>
    <name evidence="3" type="ORF">ACFO0N_18370</name>
</gene>
<accession>A0ABD5PHJ6</accession>
<evidence type="ECO:0000259" key="2">
    <source>
        <dbReference type="Pfam" id="PF13231"/>
    </source>
</evidence>
<keyword evidence="1" id="KW-1133">Transmembrane helix</keyword>
<dbReference type="NCBIfam" id="TIGR03663">
    <property type="entry name" value="flippase activity-associated protein Agl23"/>
    <property type="match status" value="1"/>
</dbReference>
<keyword evidence="1" id="KW-0812">Transmembrane</keyword>
<keyword evidence="1" id="KW-0472">Membrane</keyword>
<dbReference type="EMBL" id="JBHSDS010000009">
    <property type="protein sequence ID" value="MFC4359916.1"/>
    <property type="molecule type" value="Genomic_DNA"/>
</dbReference>
<evidence type="ECO:0000313" key="3">
    <source>
        <dbReference type="EMBL" id="MFC4359916.1"/>
    </source>
</evidence>